<dbReference type="AlphaFoldDB" id="A0A6P5MRC3"/>
<reference evidence="4" key="2">
    <citation type="submission" date="2025-08" db="UniProtKB">
        <authorList>
            <consortium name="RefSeq"/>
        </authorList>
    </citation>
    <scope>IDENTIFICATION</scope>
    <source>
        <tissue evidence="4">Whole plant</tissue>
    </source>
</reference>
<evidence type="ECO:0000313" key="4">
    <source>
        <dbReference type="RefSeq" id="XP_020985721.1"/>
    </source>
</evidence>
<protein>
    <submittedName>
        <fullName evidence="4">Uncharacterized protein LOC110274778</fullName>
    </submittedName>
</protein>
<evidence type="ECO:0000313" key="3">
    <source>
        <dbReference type="Proteomes" id="UP000515211"/>
    </source>
</evidence>
<dbReference type="GeneID" id="110274778"/>
<feature type="domain" description="Retrotransposon gag" evidence="2">
    <location>
        <begin position="204"/>
        <end position="271"/>
    </location>
</feature>
<dbReference type="PANTHER" id="PTHR33223">
    <property type="entry name" value="CCHC-TYPE DOMAIN-CONTAINING PROTEIN"/>
    <property type="match status" value="1"/>
</dbReference>
<proteinExistence type="predicted"/>
<evidence type="ECO:0000256" key="1">
    <source>
        <dbReference type="SAM" id="MobiDB-lite"/>
    </source>
</evidence>
<evidence type="ECO:0000259" key="2">
    <source>
        <dbReference type="Pfam" id="PF03732"/>
    </source>
</evidence>
<dbReference type="InterPro" id="IPR005162">
    <property type="entry name" value="Retrotrans_gag_dom"/>
</dbReference>
<accession>A0A6P5MRC3</accession>
<dbReference type="PANTHER" id="PTHR33223:SF10">
    <property type="entry name" value="AMINOTRANSFERASE-LIKE PLANT MOBILE DOMAIN-CONTAINING PROTEIN"/>
    <property type="match status" value="1"/>
</dbReference>
<sequence>MVVTNVQTENSGRNTHPGGNPIPTQSQVTAGWPPYGLPLGYMPLISGFAPQFDLEWQHFDNMYIESYHDLVNLLTQQMTTIVNPVMADHETKGRKNPQFIPGSQNADDVLVRLRANQVGERYQVSRIVENVLNRVGFNVGFMNRPHFMSTFSPTVQMAEVPRGIKNPKIVTMFAGEVGESTTKHVARYLVEIGNLANDENLKMKFFPSSLMKNTFTWFSNLRPNSITTWAQLENAFHAQFYRREMNEAVTDLVALKCEDSKNIDDYMICFKN</sequence>
<gene>
    <name evidence="4" type="primary">LOC110274778</name>
</gene>
<name>A0A6P5MRC3_ARADU</name>
<reference evidence="3" key="1">
    <citation type="journal article" date="2016" name="Nat. Genet.">
        <title>The genome sequences of Arachis duranensis and Arachis ipaensis, the diploid ancestors of cultivated peanut.</title>
        <authorList>
            <person name="Bertioli D.J."/>
            <person name="Cannon S.B."/>
            <person name="Froenicke L."/>
            <person name="Huang G."/>
            <person name="Farmer A.D."/>
            <person name="Cannon E.K."/>
            <person name="Liu X."/>
            <person name="Gao D."/>
            <person name="Clevenger J."/>
            <person name="Dash S."/>
            <person name="Ren L."/>
            <person name="Moretzsohn M.C."/>
            <person name="Shirasawa K."/>
            <person name="Huang W."/>
            <person name="Vidigal B."/>
            <person name="Abernathy B."/>
            <person name="Chu Y."/>
            <person name="Niederhuth C.E."/>
            <person name="Umale P."/>
            <person name="Araujo A.C."/>
            <person name="Kozik A."/>
            <person name="Kim K.D."/>
            <person name="Burow M.D."/>
            <person name="Varshney R.K."/>
            <person name="Wang X."/>
            <person name="Zhang X."/>
            <person name="Barkley N."/>
            <person name="Guimaraes P.M."/>
            <person name="Isobe S."/>
            <person name="Guo B."/>
            <person name="Liao B."/>
            <person name="Stalker H.T."/>
            <person name="Schmitz R.J."/>
            <person name="Scheffler B.E."/>
            <person name="Leal-Bertioli S.C."/>
            <person name="Xun X."/>
            <person name="Jackson S.A."/>
            <person name="Michelmore R."/>
            <person name="Ozias-Akins P."/>
        </authorList>
    </citation>
    <scope>NUCLEOTIDE SEQUENCE [LARGE SCALE GENOMIC DNA]</scope>
    <source>
        <strain evidence="3">cv. V14167</strain>
    </source>
</reference>
<dbReference type="KEGG" id="adu:110274778"/>
<keyword evidence="3" id="KW-1185">Reference proteome</keyword>
<dbReference type="Proteomes" id="UP000515211">
    <property type="component" value="Chromosome 8"/>
</dbReference>
<organism evidence="3 4">
    <name type="scientific">Arachis duranensis</name>
    <name type="common">Wild peanut</name>
    <dbReference type="NCBI Taxonomy" id="130453"/>
    <lineage>
        <taxon>Eukaryota</taxon>
        <taxon>Viridiplantae</taxon>
        <taxon>Streptophyta</taxon>
        <taxon>Embryophyta</taxon>
        <taxon>Tracheophyta</taxon>
        <taxon>Spermatophyta</taxon>
        <taxon>Magnoliopsida</taxon>
        <taxon>eudicotyledons</taxon>
        <taxon>Gunneridae</taxon>
        <taxon>Pentapetalae</taxon>
        <taxon>rosids</taxon>
        <taxon>fabids</taxon>
        <taxon>Fabales</taxon>
        <taxon>Fabaceae</taxon>
        <taxon>Papilionoideae</taxon>
        <taxon>50 kb inversion clade</taxon>
        <taxon>dalbergioids sensu lato</taxon>
        <taxon>Dalbergieae</taxon>
        <taxon>Pterocarpus clade</taxon>
        <taxon>Arachis</taxon>
    </lineage>
</organism>
<feature type="compositionally biased region" description="Polar residues" evidence="1">
    <location>
        <begin position="1"/>
        <end position="14"/>
    </location>
</feature>
<dbReference type="Pfam" id="PF03732">
    <property type="entry name" value="Retrotrans_gag"/>
    <property type="match status" value="1"/>
</dbReference>
<dbReference type="RefSeq" id="XP_020985721.1">
    <property type="nucleotide sequence ID" value="XM_021130062.1"/>
</dbReference>
<feature type="region of interest" description="Disordered" evidence="1">
    <location>
        <begin position="1"/>
        <end position="27"/>
    </location>
</feature>